<accession>A0A261RA20</accession>
<dbReference type="RefSeq" id="WP_094850065.1">
    <property type="nucleotide sequence ID" value="NZ_NEVJ01000003.1"/>
</dbReference>
<evidence type="ECO:0000256" key="1">
    <source>
        <dbReference type="ARBA" id="ARBA00006987"/>
    </source>
</evidence>
<evidence type="ECO:0000256" key="2">
    <source>
        <dbReference type="SAM" id="MobiDB-lite"/>
    </source>
</evidence>
<comment type="similarity">
    <text evidence="1">Belongs to the UPF0065 (bug) family.</text>
</comment>
<evidence type="ECO:0000313" key="3">
    <source>
        <dbReference type="EMBL" id="OZI21532.1"/>
    </source>
</evidence>
<feature type="region of interest" description="Disordered" evidence="2">
    <location>
        <begin position="1"/>
        <end position="26"/>
    </location>
</feature>
<dbReference type="PANTHER" id="PTHR42928:SF5">
    <property type="entry name" value="BLR1237 PROTEIN"/>
    <property type="match status" value="1"/>
</dbReference>
<dbReference type="InterPro" id="IPR005064">
    <property type="entry name" value="BUG"/>
</dbReference>
<dbReference type="AlphaFoldDB" id="A0A261RA20"/>
<protein>
    <submittedName>
        <fullName evidence="3">ABC transporter substrate-binding protein</fullName>
    </submittedName>
</protein>
<reference evidence="3" key="1">
    <citation type="submission" date="2017-05" db="EMBL/GenBank/DDBJ databases">
        <title>Complete and WGS of Bordetella genogroups.</title>
        <authorList>
            <person name="Spilker T."/>
            <person name="Lipuma J."/>
        </authorList>
    </citation>
    <scope>NUCLEOTIDE SEQUENCE</scope>
    <source>
        <strain evidence="3">AU21707</strain>
    </source>
</reference>
<name>A0A261RA20_9BORD</name>
<dbReference type="Gene3D" id="3.40.190.150">
    <property type="entry name" value="Bordetella uptake gene, domain 1"/>
    <property type="match status" value="1"/>
</dbReference>
<dbReference type="STRING" id="1416803.CAL13_19105"/>
<dbReference type="SUPFAM" id="SSF53850">
    <property type="entry name" value="Periplasmic binding protein-like II"/>
    <property type="match status" value="1"/>
</dbReference>
<dbReference type="Gene3D" id="3.40.190.10">
    <property type="entry name" value="Periplasmic binding protein-like II"/>
    <property type="match status" value="1"/>
</dbReference>
<dbReference type="PANTHER" id="PTHR42928">
    <property type="entry name" value="TRICARBOXYLATE-BINDING PROTEIN"/>
    <property type="match status" value="1"/>
</dbReference>
<evidence type="ECO:0000313" key="4">
    <source>
        <dbReference type="Proteomes" id="UP000216857"/>
    </source>
</evidence>
<dbReference type="CDD" id="cd07012">
    <property type="entry name" value="PBP2_Bug_TTT"/>
    <property type="match status" value="1"/>
</dbReference>
<keyword evidence="4" id="KW-1185">Reference proteome</keyword>
<dbReference type="PIRSF" id="PIRSF017082">
    <property type="entry name" value="YflP"/>
    <property type="match status" value="1"/>
</dbReference>
<organism evidence="3 4">
    <name type="scientific">Bordetella genomosp. 9</name>
    <dbReference type="NCBI Taxonomy" id="1416803"/>
    <lineage>
        <taxon>Bacteria</taxon>
        <taxon>Pseudomonadati</taxon>
        <taxon>Pseudomonadota</taxon>
        <taxon>Betaproteobacteria</taxon>
        <taxon>Burkholderiales</taxon>
        <taxon>Alcaligenaceae</taxon>
        <taxon>Bordetella</taxon>
    </lineage>
</organism>
<proteinExistence type="inferred from homology"/>
<dbReference type="InterPro" id="IPR042100">
    <property type="entry name" value="Bug_dom1"/>
</dbReference>
<comment type="caution">
    <text evidence="3">The sequence shown here is derived from an EMBL/GenBank/DDBJ whole genome shotgun (WGS) entry which is preliminary data.</text>
</comment>
<dbReference type="OrthoDB" id="8678477at2"/>
<gene>
    <name evidence="3" type="ORF">CAL26_24885</name>
</gene>
<dbReference type="EMBL" id="NEVJ01000003">
    <property type="protein sequence ID" value="OZI21532.1"/>
    <property type="molecule type" value="Genomic_DNA"/>
</dbReference>
<dbReference type="Pfam" id="PF03401">
    <property type="entry name" value="TctC"/>
    <property type="match status" value="1"/>
</dbReference>
<dbReference type="Proteomes" id="UP000216857">
    <property type="component" value="Unassembled WGS sequence"/>
</dbReference>
<sequence>MTRPTFIPTHNASPIPPLKRPAGAPRAARRGLATAAAALCLAGASLLAQGQAAAAYPDRPITLVVPFPAGSGTDAVGRIFAMELGRILNGQVVVENKPGGNATIAASYVARAKPDGYTLFVTTNTSHSAAPYLMKNVPYDPVKDFTPIARGGNLPFILVVNPKLPVKSVRELVTYAKAHPGKLTYASGNSTGIVAGATLASRAGIDIVHIPYKGTPQAITDVVGGQVDMMFTDVASGLPFVQSGKMRALAVSTAVRSSVVPDIPSMEDSGVPDFDINSWNGYFGPAGMPPDVVHTLNAAINKIVADPQARKQLAGLGFDAFSGTPEDFAAFVAQQLQLWGKLIKDAGIQQE</sequence>